<dbReference type="OMA" id="EWNDING"/>
<dbReference type="HOGENOM" id="CLU_009123_12_6_1"/>
<protein>
    <recommendedName>
        <fullName evidence="6">HAT C-terminal dimerisation domain-containing protein</fullName>
    </recommendedName>
</protein>
<keyword evidence="8" id="KW-1185">Reference proteome</keyword>
<reference evidence="7" key="1">
    <citation type="submission" date="2007-07" db="EMBL/GenBank/DDBJ databases">
        <title>PCAP assembly of the Caenorhabditis remanei genome.</title>
        <authorList>
            <consortium name="The Caenorhabditis remanei Sequencing Consortium"/>
            <person name="Wilson R.K."/>
        </authorList>
    </citation>
    <scope>NUCLEOTIDE SEQUENCE [LARGE SCALE GENOMIC DNA]</scope>
    <source>
        <strain evidence="7">PB4641</strain>
    </source>
</reference>
<evidence type="ECO:0000256" key="5">
    <source>
        <dbReference type="ARBA" id="ARBA00023242"/>
    </source>
</evidence>
<dbReference type="GO" id="GO:0005634">
    <property type="term" value="C:nucleus"/>
    <property type="evidence" value="ECO:0007669"/>
    <property type="project" value="UniProtKB-SubCell"/>
</dbReference>
<keyword evidence="5" id="KW-0539">Nucleus</keyword>
<dbReference type="Pfam" id="PF05699">
    <property type="entry name" value="Dimer_Tnp_hAT"/>
    <property type="match status" value="1"/>
</dbReference>
<dbReference type="PANTHER" id="PTHR46481">
    <property type="entry name" value="ZINC FINGER BED DOMAIN-CONTAINING PROTEIN 4"/>
    <property type="match status" value="1"/>
</dbReference>
<evidence type="ECO:0000256" key="3">
    <source>
        <dbReference type="ARBA" id="ARBA00022771"/>
    </source>
</evidence>
<gene>
    <name evidence="7" type="ORF">CRE_16523</name>
</gene>
<dbReference type="InterPro" id="IPR008906">
    <property type="entry name" value="HATC_C_dom"/>
</dbReference>
<dbReference type="InParanoid" id="E3NNW7"/>
<organism evidence="8">
    <name type="scientific">Caenorhabditis remanei</name>
    <name type="common">Caenorhabditis vulgaris</name>
    <dbReference type="NCBI Taxonomy" id="31234"/>
    <lineage>
        <taxon>Eukaryota</taxon>
        <taxon>Metazoa</taxon>
        <taxon>Ecdysozoa</taxon>
        <taxon>Nematoda</taxon>
        <taxon>Chromadorea</taxon>
        <taxon>Rhabditida</taxon>
        <taxon>Rhabditina</taxon>
        <taxon>Rhabditomorpha</taxon>
        <taxon>Rhabditoidea</taxon>
        <taxon>Rhabditidae</taxon>
        <taxon>Peloderinae</taxon>
        <taxon>Caenorhabditis</taxon>
    </lineage>
</organism>
<keyword evidence="2" id="KW-0479">Metal-binding</keyword>
<sequence>MGKFSKYLNDLPDGKKKCIICSHEFNKQKDSSTNVFKYHFSHKHPKEWNKLTGNTEKLEETDDPPMKRPFFQKTLEQSFSEYESDGVKSKRIERAVMQLISSASLPLSIVDNVAWKNFTGIAIPRFKNKSRHYYQRTVLPEVYMEYKDKLFRELKNASNISLSFDGWNDSSNKHQYLGVIVHFIEKDELTFRLLGTIDISAERHTGEYIKRKITEILEEFEVSDKLVACVRDGASNVKLAAELLDRTHFDCMAHKLNLAVRDGIDTFQNARSILDKFKKLCKIINKSGNLRREYEQISETFNIPALSLKKHIEVSFTVRWNTVHAVFERALKVKEVIDYLSSEHADWPQLSGLEWSTVESTVAILQPIVDATLLIQNRGMTSSAIIPLCTVLIGELNSNEKFQKFCQAITGRLQSELAKYENNEYLQFGTMVDVRFKGDYTNEEWKKKLLLKMYETQGSEVEDTDELSEVSGVKENAFSRFLKGADIKNMPKPATGSRREAIHQEFLKWFEQKSDIDQNPIYFWNRAVNKGMFPTLHSVHKLYLCSPATTAEAERLFSSARTILTDNRKILSSENFSRLLFLQKNIRLMGFGCQNSRPDN</sequence>
<dbReference type="SUPFAM" id="SSF53098">
    <property type="entry name" value="Ribonuclease H-like"/>
    <property type="match status" value="1"/>
</dbReference>
<dbReference type="eggNOG" id="KOG1121">
    <property type="taxonomic scope" value="Eukaryota"/>
</dbReference>
<dbReference type="Proteomes" id="UP000008281">
    <property type="component" value="Unassembled WGS sequence"/>
</dbReference>
<evidence type="ECO:0000313" key="8">
    <source>
        <dbReference type="Proteomes" id="UP000008281"/>
    </source>
</evidence>
<dbReference type="OrthoDB" id="5865631at2759"/>
<dbReference type="AlphaFoldDB" id="E3NNW7"/>
<dbReference type="STRING" id="31234.E3NNW7"/>
<evidence type="ECO:0000256" key="2">
    <source>
        <dbReference type="ARBA" id="ARBA00022723"/>
    </source>
</evidence>
<name>E3NNW7_CAERE</name>
<dbReference type="EMBL" id="DS269272">
    <property type="protein sequence ID" value="EFP11817.1"/>
    <property type="molecule type" value="Genomic_DNA"/>
</dbReference>
<evidence type="ECO:0000256" key="4">
    <source>
        <dbReference type="ARBA" id="ARBA00022833"/>
    </source>
</evidence>
<proteinExistence type="predicted"/>
<dbReference type="InterPro" id="IPR012337">
    <property type="entry name" value="RNaseH-like_sf"/>
</dbReference>
<keyword evidence="3" id="KW-0863">Zinc-finger</keyword>
<evidence type="ECO:0000313" key="7">
    <source>
        <dbReference type="EMBL" id="EFP11817.1"/>
    </source>
</evidence>
<feature type="domain" description="HAT C-terminal dimerisation" evidence="6">
    <location>
        <begin position="508"/>
        <end position="586"/>
    </location>
</feature>
<dbReference type="InterPro" id="IPR052035">
    <property type="entry name" value="ZnF_BED_domain_contain"/>
</dbReference>
<dbReference type="PANTHER" id="PTHR46481:SF10">
    <property type="entry name" value="ZINC FINGER BED DOMAIN-CONTAINING PROTEIN 39"/>
    <property type="match status" value="1"/>
</dbReference>
<evidence type="ECO:0000256" key="1">
    <source>
        <dbReference type="ARBA" id="ARBA00004123"/>
    </source>
</evidence>
<comment type="subcellular location">
    <subcellularLocation>
        <location evidence="1">Nucleus</location>
    </subcellularLocation>
</comment>
<dbReference type="GO" id="GO:0046983">
    <property type="term" value="F:protein dimerization activity"/>
    <property type="evidence" value="ECO:0007669"/>
    <property type="project" value="InterPro"/>
</dbReference>
<keyword evidence="4" id="KW-0862">Zinc</keyword>
<accession>E3NNW7</accession>
<evidence type="ECO:0000259" key="6">
    <source>
        <dbReference type="Pfam" id="PF05699"/>
    </source>
</evidence>
<dbReference type="GO" id="GO:0008270">
    <property type="term" value="F:zinc ion binding"/>
    <property type="evidence" value="ECO:0007669"/>
    <property type="project" value="UniProtKB-KW"/>
</dbReference>